<accession>A0A2X2E9P0</accession>
<dbReference type="InterPro" id="IPR000182">
    <property type="entry name" value="GNAT_dom"/>
</dbReference>
<dbReference type="RefSeq" id="WP_032690726.1">
    <property type="nucleotide sequence ID" value="NZ_CABDVR010000001.1"/>
</dbReference>
<dbReference type="InterPro" id="IPR016181">
    <property type="entry name" value="Acyl_CoA_acyltransferase"/>
</dbReference>
<dbReference type="CDD" id="cd04301">
    <property type="entry name" value="NAT_SF"/>
    <property type="match status" value="1"/>
</dbReference>
<dbReference type="Gene3D" id="3.40.630.30">
    <property type="match status" value="1"/>
</dbReference>
<sequence length="161" mass="17938">MNIKGLKHRAATEEDIAIICNFIKNPTELFYFFPKAEFPLTVSQLREAIAQRQDSTVFVINEVPVGFANIYRWEQGGCCSIGNVIISPEFRGQGVCRYLIATMCSIAREKYQASEIAVSCFNQNTSGLLVYTALGFTPSAIEKRKDKSGNNVALIHLHLTV</sequence>
<dbReference type="AlphaFoldDB" id="A0A2X2E9P0"/>
<proteinExistence type="predicted"/>
<dbReference type="SUPFAM" id="SSF55729">
    <property type="entry name" value="Acyl-CoA N-acyltransferases (Nat)"/>
    <property type="match status" value="1"/>
</dbReference>
<evidence type="ECO:0000259" key="1">
    <source>
        <dbReference type="PROSITE" id="PS51186"/>
    </source>
</evidence>
<gene>
    <name evidence="3" type="ORF">DN603_05880</name>
    <name evidence="2" type="ORF">I8Y23_003226</name>
</gene>
<protein>
    <submittedName>
        <fullName evidence="3">GNAT family N-acetyltransferase</fullName>
    </submittedName>
</protein>
<dbReference type="PANTHER" id="PTHR43415">
    <property type="entry name" value="SPERMIDINE N(1)-ACETYLTRANSFERASE"/>
    <property type="match status" value="1"/>
</dbReference>
<name>A0A2X2E9P0_RAOPL</name>
<dbReference type="Proteomes" id="UP000288843">
    <property type="component" value="Unassembled WGS sequence"/>
</dbReference>
<dbReference type="Pfam" id="PF00583">
    <property type="entry name" value="Acetyltransf_1"/>
    <property type="match status" value="1"/>
</dbReference>
<dbReference type="Proteomes" id="UP000864422">
    <property type="component" value="Unassembled WGS sequence"/>
</dbReference>
<dbReference type="PROSITE" id="PS51186">
    <property type="entry name" value="GNAT"/>
    <property type="match status" value="1"/>
</dbReference>
<comment type="caution">
    <text evidence="3">The sequence shown here is derived from an EMBL/GenBank/DDBJ whole genome shotgun (WGS) entry which is preliminary data.</text>
</comment>
<evidence type="ECO:0000313" key="2">
    <source>
        <dbReference type="EMBL" id="HAT1606895.1"/>
    </source>
</evidence>
<dbReference type="PANTHER" id="PTHR43415:SF3">
    <property type="entry name" value="GNAT-FAMILY ACETYLTRANSFERASE"/>
    <property type="match status" value="1"/>
</dbReference>
<evidence type="ECO:0000313" key="3">
    <source>
        <dbReference type="EMBL" id="RWT24933.1"/>
    </source>
</evidence>
<keyword evidence="3" id="KW-0808">Transferase</keyword>
<reference evidence="2" key="1">
    <citation type="journal article" date="2018" name="Genome Biol.">
        <title>SKESA: strategic k-mer extension for scrupulous assemblies.</title>
        <authorList>
            <person name="Souvorov A."/>
            <person name="Agarwala R."/>
            <person name="Lipman D.J."/>
        </authorList>
    </citation>
    <scope>NUCLEOTIDE SEQUENCE</scope>
    <source>
        <strain evidence="2">MISC063</strain>
    </source>
</reference>
<evidence type="ECO:0000313" key="4">
    <source>
        <dbReference type="Proteomes" id="UP000288843"/>
    </source>
</evidence>
<feature type="domain" description="N-acetyltransferase" evidence="1">
    <location>
        <begin position="6"/>
        <end position="161"/>
    </location>
</feature>
<reference evidence="2" key="3">
    <citation type="submission" date="2020-11" db="EMBL/GenBank/DDBJ databases">
        <authorList>
            <consortium name="NCBI Pathogen Detection Project"/>
        </authorList>
    </citation>
    <scope>NUCLEOTIDE SEQUENCE</scope>
    <source>
        <strain evidence="2">MISC063</strain>
    </source>
</reference>
<reference evidence="3 4" key="2">
    <citation type="submission" date="2018-06" db="EMBL/GenBank/DDBJ databases">
        <title>Carbapenemase-producing Enterobacteriaceae present in wastewater treatment plant effluent and nearby surface waters in the US.</title>
        <authorList>
            <person name="Mathys D.A."/>
            <person name="Mollenkopf D.F."/>
            <person name="Feicht S.M."/>
            <person name="Adams R.J."/>
            <person name="Albers A.L."/>
            <person name="Stuever D.M."/>
            <person name="Daniels J.B."/>
            <person name="Wittum T.E."/>
        </authorList>
    </citation>
    <scope>NUCLEOTIDE SEQUENCE [LARGE SCALE GENOMIC DNA]</scope>
    <source>
        <strain evidence="3 4">GEO_47_Down_B</strain>
    </source>
</reference>
<dbReference type="EMBL" id="QKOX01000004">
    <property type="protein sequence ID" value="RWT24933.1"/>
    <property type="molecule type" value="Genomic_DNA"/>
</dbReference>
<dbReference type="EMBL" id="DACSEA010000012">
    <property type="protein sequence ID" value="HAT1606895.1"/>
    <property type="molecule type" value="Genomic_DNA"/>
</dbReference>
<organism evidence="3 4">
    <name type="scientific">Raoultella planticola</name>
    <name type="common">Klebsiella planticola</name>
    <dbReference type="NCBI Taxonomy" id="575"/>
    <lineage>
        <taxon>Bacteria</taxon>
        <taxon>Pseudomonadati</taxon>
        <taxon>Pseudomonadota</taxon>
        <taxon>Gammaproteobacteria</taxon>
        <taxon>Enterobacterales</taxon>
        <taxon>Enterobacteriaceae</taxon>
        <taxon>Klebsiella/Raoultella group</taxon>
        <taxon>Raoultella</taxon>
    </lineage>
</organism>
<dbReference type="GO" id="GO:0016747">
    <property type="term" value="F:acyltransferase activity, transferring groups other than amino-acyl groups"/>
    <property type="evidence" value="ECO:0007669"/>
    <property type="project" value="InterPro"/>
</dbReference>